<keyword evidence="6 8" id="KW-1133">Transmembrane helix</keyword>
<evidence type="ECO:0000259" key="9">
    <source>
        <dbReference type="PROSITE" id="PS50928"/>
    </source>
</evidence>
<evidence type="ECO:0000256" key="5">
    <source>
        <dbReference type="ARBA" id="ARBA00022692"/>
    </source>
</evidence>
<feature type="domain" description="ABC transmembrane type-1" evidence="9">
    <location>
        <begin position="70"/>
        <end position="276"/>
    </location>
</feature>
<protein>
    <submittedName>
        <fullName evidence="10">ABC transporter permease</fullName>
    </submittedName>
</protein>
<dbReference type="GO" id="GO:0005886">
    <property type="term" value="C:plasma membrane"/>
    <property type="evidence" value="ECO:0007669"/>
    <property type="project" value="UniProtKB-SubCell"/>
</dbReference>
<gene>
    <name evidence="10" type="ORF">DLJ53_29410</name>
</gene>
<dbReference type="SUPFAM" id="SSF161098">
    <property type="entry name" value="MetI-like"/>
    <property type="match status" value="1"/>
</dbReference>
<comment type="subcellular location">
    <subcellularLocation>
        <location evidence="1 8">Cell membrane</location>
        <topology evidence="1 8">Multi-pass membrane protein</topology>
    </subcellularLocation>
</comment>
<keyword evidence="3 8" id="KW-0813">Transport</keyword>
<evidence type="ECO:0000256" key="7">
    <source>
        <dbReference type="ARBA" id="ARBA00023136"/>
    </source>
</evidence>
<keyword evidence="4" id="KW-1003">Cell membrane</keyword>
<dbReference type="PANTHER" id="PTHR42929:SF5">
    <property type="entry name" value="ABC TRANSPORTER PERMEASE PROTEIN"/>
    <property type="match status" value="1"/>
</dbReference>
<dbReference type="GO" id="GO:0055085">
    <property type="term" value="P:transmembrane transport"/>
    <property type="evidence" value="ECO:0007669"/>
    <property type="project" value="InterPro"/>
</dbReference>
<proteinExistence type="inferred from homology"/>
<evidence type="ECO:0000256" key="8">
    <source>
        <dbReference type="RuleBase" id="RU363032"/>
    </source>
</evidence>
<dbReference type="CDD" id="cd06261">
    <property type="entry name" value="TM_PBP2"/>
    <property type="match status" value="1"/>
</dbReference>
<feature type="transmembrane region" description="Helical" evidence="8">
    <location>
        <begin position="199"/>
        <end position="228"/>
    </location>
</feature>
<dbReference type="InterPro" id="IPR035906">
    <property type="entry name" value="MetI-like_sf"/>
</dbReference>
<keyword evidence="11" id="KW-1185">Reference proteome</keyword>
<organism evidence="10 11">
    <name type="scientific">Acuticoccus sediminis</name>
    <dbReference type="NCBI Taxonomy" id="2184697"/>
    <lineage>
        <taxon>Bacteria</taxon>
        <taxon>Pseudomonadati</taxon>
        <taxon>Pseudomonadota</taxon>
        <taxon>Alphaproteobacteria</taxon>
        <taxon>Hyphomicrobiales</taxon>
        <taxon>Amorphaceae</taxon>
        <taxon>Acuticoccus</taxon>
    </lineage>
</organism>
<keyword evidence="7 8" id="KW-0472">Membrane</keyword>
<dbReference type="EMBL" id="QHHQ01000009">
    <property type="protein sequence ID" value="RAH97323.1"/>
    <property type="molecule type" value="Genomic_DNA"/>
</dbReference>
<dbReference type="Proteomes" id="UP000249590">
    <property type="component" value="Unassembled WGS sequence"/>
</dbReference>
<comment type="similarity">
    <text evidence="2">Belongs to the binding-protein-dependent transport system permease family. CysTW subfamily.</text>
</comment>
<dbReference type="PANTHER" id="PTHR42929">
    <property type="entry name" value="INNER MEMBRANE ABC TRANSPORTER PERMEASE PROTEIN YDCU-RELATED-RELATED"/>
    <property type="match status" value="1"/>
</dbReference>
<dbReference type="Pfam" id="PF00528">
    <property type="entry name" value="BPD_transp_1"/>
    <property type="match status" value="1"/>
</dbReference>
<evidence type="ECO:0000256" key="2">
    <source>
        <dbReference type="ARBA" id="ARBA00007069"/>
    </source>
</evidence>
<evidence type="ECO:0000313" key="10">
    <source>
        <dbReference type="EMBL" id="RAH97323.1"/>
    </source>
</evidence>
<evidence type="ECO:0000256" key="3">
    <source>
        <dbReference type="ARBA" id="ARBA00022448"/>
    </source>
</evidence>
<feature type="transmembrane region" description="Helical" evidence="8">
    <location>
        <begin position="74"/>
        <end position="96"/>
    </location>
</feature>
<evidence type="ECO:0000256" key="6">
    <source>
        <dbReference type="ARBA" id="ARBA00022989"/>
    </source>
</evidence>
<dbReference type="Gene3D" id="1.10.3720.10">
    <property type="entry name" value="MetI-like"/>
    <property type="match status" value="1"/>
</dbReference>
<name>A0A8B2NHC0_9HYPH</name>
<comment type="caution">
    <text evidence="10">The sequence shown here is derived from an EMBL/GenBank/DDBJ whole genome shotgun (WGS) entry which is preliminary data.</text>
</comment>
<reference evidence="10 11" key="1">
    <citation type="submission" date="2018-05" db="EMBL/GenBank/DDBJ databases">
        <title>Acuticoccus sediminis sp. nov., isolated from deep-sea sediment of Indian Ocean.</title>
        <authorList>
            <person name="Liu X."/>
            <person name="Lai Q."/>
            <person name="Du Y."/>
            <person name="Sun F."/>
            <person name="Zhang X."/>
            <person name="Wang S."/>
            <person name="Shao Z."/>
        </authorList>
    </citation>
    <scope>NUCLEOTIDE SEQUENCE [LARGE SCALE GENOMIC DNA]</scope>
    <source>
        <strain evidence="10 11">PTG4-2</strain>
    </source>
</reference>
<dbReference type="AlphaFoldDB" id="A0A8B2NHC0"/>
<sequence length="301" mass="32039">MRQSALPWHLRLILLAPALLLVAVLLGGSLARLFELSFHQILPGRLSVDPGFTLASYGRALGDLFHLRILGRTLLVAFAVTAACAALGFPLAYFLWSAPKRWKGVLVLLVVAPLLISLVVRAYGWMVLLGDSGLLNRLLIGLGLTDAPLHLLYGMPAVVIGLIHVQMPFMVLSILAAMERIDPTLLKAAETLSASRLRAIVEVLLPLSFPGILGGATLVFTLCMTAFVTPQLLGGTGSQVMTTLIYGQFMSGFNWPLGAALAAVLSVASLVGVVLMTQAAGLLPSVRRERRAGRETGAPHP</sequence>
<dbReference type="RefSeq" id="WP_111351842.1">
    <property type="nucleotide sequence ID" value="NZ_JAIWKD010000009.1"/>
</dbReference>
<feature type="transmembrane region" description="Helical" evidence="8">
    <location>
        <begin position="150"/>
        <end position="178"/>
    </location>
</feature>
<evidence type="ECO:0000313" key="11">
    <source>
        <dbReference type="Proteomes" id="UP000249590"/>
    </source>
</evidence>
<dbReference type="PROSITE" id="PS50928">
    <property type="entry name" value="ABC_TM1"/>
    <property type="match status" value="1"/>
</dbReference>
<evidence type="ECO:0000256" key="1">
    <source>
        <dbReference type="ARBA" id="ARBA00004651"/>
    </source>
</evidence>
<accession>A0A8B2NHC0</accession>
<feature type="transmembrane region" description="Helical" evidence="8">
    <location>
        <begin position="105"/>
        <end position="130"/>
    </location>
</feature>
<dbReference type="InterPro" id="IPR000515">
    <property type="entry name" value="MetI-like"/>
</dbReference>
<feature type="transmembrane region" description="Helical" evidence="8">
    <location>
        <begin position="259"/>
        <end position="283"/>
    </location>
</feature>
<keyword evidence="5 8" id="KW-0812">Transmembrane</keyword>
<dbReference type="OrthoDB" id="9807047at2"/>
<evidence type="ECO:0000256" key="4">
    <source>
        <dbReference type="ARBA" id="ARBA00022475"/>
    </source>
</evidence>